<proteinExistence type="inferred from homology"/>
<dbReference type="AlphaFoldDB" id="A0A246JUY2"/>
<sequence>MTDSIGIDVTEAVAVITLNRPDRHNAMDNAMSAAFGEAISAAQDDPAVRAILLRGEGKSFCTGRDTAALGVRAPGVSDFAHVSKSQKRKFQILDSQKPFVAAIRGYAIGGGCELALQCDIRVASATAQFSLPEIDHGIITDGGGSVITAAVAGPSRAKYLLMTGERIDAAQALAWGMVDFVVDDADLDSRALEIASKIAARPPIHVAMAKQLIDGVHGDQIRRGIREELVAISALYKTEDRQEARAARNEKRDPVFKGL</sequence>
<dbReference type="Gene3D" id="3.90.226.10">
    <property type="entry name" value="2-enoyl-CoA Hydratase, Chain A, domain 1"/>
    <property type="match status" value="1"/>
</dbReference>
<dbReference type="EMBL" id="NISK01000002">
    <property type="protein sequence ID" value="OWQ96803.1"/>
    <property type="molecule type" value="Genomic_DNA"/>
</dbReference>
<dbReference type="GO" id="GO:0003824">
    <property type="term" value="F:catalytic activity"/>
    <property type="evidence" value="ECO:0007669"/>
    <property type="project" value="InterPro"/>
</dbReference>
<evidence type="ECO:0000256" key="2">
    <source>
        <dbReference type="RuleBase" id="RU003707"/>
    </source>
</evidence>
<comment type="caution">
    <text evidence="3">The sequence shown here is derived from an EMBL/GenBank/DDBJ whole genome shotgun (WGS) entry which is preliminary data.</text>
</comment>
<protein>
    <recommendedName>
        <fullName evidence="5">Enoyl-CoA hydratase</fullName>
    </recommendedName>
</protein>
<dbReference type="PANTHER" id="PTHR11941:SF54">
    <property type="entry name" value="ENOYL-COA HYDRATASE, MITOCHONDRIAL"/>
    <property type="match status" value="1"/>
</dbReference>
<dbReference type="OrthoDB" id="7225138at2"/>
<evidence type="ECO:0000313" key="3">
    <source>
        <dbReference type="EMBL" id="OWQ96803.1"/>
    </source>
</evidence>
<dbReference type="Pfam" id="PF00378">
    <property type="entry name" value="ECH_1"/>
    <property type="match status" value="1"/>
</dbReference>
<dbReference type="RefSeq" id="WP_088440659.1">
    <property type="nucleotide sequence ID" value="NZ_BMMC01000014.1"/>
</dbReference>
<dbReference type="GO" id="GO:0006635">
    <property type="term" value="P:fatty acid beta-oxidation"/>
    <property type="evidence" value="ECO:0007669"/>
    <property type="project" value="TreeGrafter"/>
</dbReference>
<name>A0A246JUY2_9SPHN</name>
<reference evidence="3 4" key="1">
    <citation type="journal article" date="2010" name="Int. J. Syst. Evol. Microbiol.">
        <title>Sphingopyxis bauzanensis sp. nov., a psychrophilic bacterium isolated from soil.</title>
        <authorList>
            <person name="Zhang D.C."/>
            <person name="Liu H.C."/>
            <person name="Xin Y.H."/>
            <person name="Zhou Y.G."/>
            <person name="Schinner F."/>
            <person name="Margesin R."/>
        </authorList>
    </citation>
    <scope>NUCLEOTIDE SEQUENCE [LARGE SCALE GENOMIC DNA]</scope>
    <source>
        <strain evidence="3 4">DSM 22271</strain>
    </source>
</reference>
<evidence type="ECO:0000313" key="4">
    <source>
        <dbReference type="Proteomes" id="UP000197361"/>
    </source>
</evidence>
<evidence type="ECO:0008006" key="5">
    <source>
        <dbReference type="Google" id="ProtNLM"/>
    </source>
</evidence>
<accession>A0A246JUY2</accession>
<dbReference type="CDD" id="cd06558">
    <property type="entry name" value="crotonase-like"/>
    <property type="match status" value="1"/>
</dbReference>
<keyword evidence="4" id="KW-1185">Reference proteome</keyword>
<organism evidence="3 4">
    <name type="scientific">Sphingopyxis bauzanensis</name>
    <dbReference type="NCBI Taxonomy" id="651663"/>
    <lineage>
        <taxon>Bacteria</taxon>
        <taxon>Pseudomonadati</taxon>
        <taxon>Pseudomonadota</taxon>
        <taxon>Alphaproteobacteria</taxon>
        <taxon>Sphingomonadales</taxon>
        <taxon>Sphingomonadaceae</taxon>
        <taxon>Sphingopyxis</taxon>
    </lineage>
</organism>
<dbReference type="InterPro" id="IPR001753">
    <property type="entry name" value="Enoyl-CoA_hydra/iso"/>
</dbReference>
<dbReference type="PROSITE" id="PS00166">
    <property type="entry name" value="ENOYL_COA_HYDRATASE"/>
    <property type="match status" value="1"/>
</dbReference>
<evidence type="ECO:0000256" key="1">
    <source>
        <dbReference type="ARBA" id="ARBA00005254"/>
    </source>
</evidence>
<dbReference type="PANTHER" id="PTHR11941">
    <property type="entry name" value="ENOYL-COA HYDRATASE-RELATED"/>
    <property type="match status" value="1"/>
</dbReference>
<dbReference type="InterPro" id="IPR018376">
    <property type="entry name" value="Enoyl-CoA_hyd/isom_CS"/>
</dbReference>
<dbReference type="InterPro" id="IPR029045">
    <property type="entry name" value="ClpP/crotonase-like_dom_sf"/>
</dbReference>
<dbReference type="SUPFAM" id="SSF52096">
    <property type="entry name" value="ClpP/crotonase"/>
    <property type="match status" value="1"/>
</dbReference>
<comment type="similarity">
    <text evidence="1 2">Belongs to the enoyl-CoA hydratase/isomerase family.</text>
</comment>
<dbReference type="Proteomes" id="UP000197361">
    <property type="component" value="Unassembled WGS sequence"/>
</dbReference>
<gene>
    <name evidence="3" type="ORF">CDQ92_06670</name>
</gene>